<evidence type="ECO:0000256" key="2">
    <source>
        <dbReference type="ARBA" id="ARBA00022679"/>
    </source>
</evidence>
<dbReference type="AlphaFoldDB" id="K9FUG3"/>
<keyword evidence="4 7" id="KW-0418">Kinase</keyword>
<dbReference type="Proteomes" id="UP000009886">
    <property type="component" value="Unassembled WGS sequence"/>
</dbReference>
<dbReference type="Gene3D" id="1.10.510.10">
    <property type="entry name" value="Transferase(Phosphotransferase) domain 1"/>
    <property type="match status" value="1"/>
</dbReference>
<evidence type="ECO:0000313" key="7">
    <source>
        <dbReference type="EMBL" id="EKV12172.1"/>
    </source>
</evidence>
<gene>
    <name evidence="7" type="ORF">PDIP_53190</name>
</gene>
<dbReference type="GO" id="GO:0004674">
    <property type="term" value="F:protein serine/threonine kinase activity"/>
    <property type="evidence" value="ECO:0007669"/>
    <property type="project" value="UniProtKB-KW"/>
</dbReference>
<proteinExistence type="predicted"/>
<evidence type="ECO:0000256" key="1">
    <source>
        <dbReference type="ARBA" id="ARBA00022527"/>
    </source>
</evidence>
<evidence type="ECO:0000313" key="8">
    <source>
        <dbReference type="Proteomes" id="UP000009886"/>
    </source>
</evidence>
<dbReference type="PANTHER" id="PTHR45646">
    <property type="entry name" value="SERINE/THREONINE-PROTEIN KINASE DOA-RELATED"/>
    <property type="match status" value="1"/>
</dbReference>
<dbReference type="HOGENOM" id="CLU_1907371_0_0_1"/>
<dbReference type="GO" id="GO:0005524">
    <property type="term" value="F:ATP binding"/>
    <property type="evidence" value="ECO:0007669"/>
    <property type="project" value="UniProtKB-KW"/>
</dbReference>
<dbReference type="PANTHER" id="PTHR45646:SF11">
    <property type="entry name" value="SERINE_THREONINE-PROTEIN KINASE DOA"/>
    <property type="match status" value="1"/>
</dbReference>
<dbReference type="VEuPathDB" id="FungiDB:PDIP_53190"/>
<keyword evidence="2" id="KW-0808">Transferase</keyword>
<sequence>MVSFEGPTVLGDFLNLQLDQPIHCKIDSAGRPIYRSHNEFGPIRNMRKIIPKIVDFGGATTFNHEGQWGLYPIQPDHYRAPEVILGCGWKTRADIWNLGVLHPSSGIASKERNSFARSTMRMVGINQKLILQK</sequence>
<dbReference type="GO" id="GO:0043484">
    <property type="term" value="P:regulation of RNA splicing"/>
    <property type="evidence" value="ECO:0007669"/>
    <property type="project" value="TreeGrafter"/>
</dbReference>
<dbReference type="SUPFAM" id="SSF56112">
    <property type="entry name" value="Protein kinase-like (PK-like)"/>
    <property type="match status" value="1"/>
</dbReference>
<evidence type="ECO:0000259" key="6">
    <source>
        <dbReference type="PROSITE" id="PS50011"/>
    </source>
</evidence>
<dbReference type="InterPro" id="IPR011009">
    <property type="entry name" value="Kinase-like_dom_sf"/>
</dbReference>
<keyword evidence="1" id="KW-0723">Serine/threonine-protein kinase</keyword>
<dbReference type="InterPro" id="IPR051175">
    <property type="entry name" value="CLK_kinases"/>
</dbReference>
<evidence type="ECO:0000256" key="4">
    <source>
        <dbReference type="ARBA" id="ARBA00022777"/>
    </source>
</evidence>
<reference evidence="8" key="1">
    <citation type="journal article" date="2012" name="BMC Genomics">
        <title>Genome sequence of the necrotrophic fungus Penicillium digitatum, the main postharvest pathogen of citrus.</title>
        <authorList>
            <person name="Marcet-Houben M."/>
            <person name="Ballester A.-R."/>
            <person name="de la Fuente B."/>
            <person name="Harries E."/>
            <person name="Marcos J.F."/>
            <person name="Gonzalez-Candelas L."/>
            <person name="Gabaldon T."/>
        </authorList>
    </citation>
    <scope>NUCLEOTIDE SEQUENCE [LARGE SCALE GENOMIC DNA]</scope>
    <source>
        <strain evidence="8">Pd1 / CECT 20795</strain>
    </source>
</reference>
<dbReference type="OrthoDB" id="5979581at2759"/>
<name>K9FUG3_PEND1</name>
<dbReference type="KEGG" id="pdp:PDIP_53190"/>
<feature type="domain" description="Protein kinase" evidence="6">
    <location>
        <begin position="1"/>
        <end position="133"/>
    </location>
</feature>
<evidence type="ECO:0000256" key="3">
    <source>
        <dbReference type="ARBA" id="ARBA00022741"/>
    </source>
</evidence>
<dbReference type="EMBL" id="AKCU01000356">
    <property type="protein sequence ID" value="EKV12172.1"/>
    <property type="molecule type" value="Genomic_DNA"/>
</dbReference>
<protein>
    <submittedName>
        <fullName evidence="7">Protein kinase, putative</fullName>
    </submittedName>
</protein>
<dbReference type="GO" id="GO:0005634">
    <property type="term" value="C:nucleus"/>
    <property type="evidence" value="ECO:0007669"/>
    <property type="project" value="TreeGrafter"/>
</dbReference>
<dbReference type="PROSITE" id="PS50011">
    <property type="entry name" value="PROTEIN_KINASE_DOM"/>
    <property type="match status" value="1"/>
</dbReference>
<comment type="caution">
    <text evidence="7">The sequence shown here is derived from an EMBL/GenBank/DDBJ whole genome shotgun (WGS) entry which is preliminary data.</text>
</comment>
<keyword evidence="5" id="KW-0067">ATP-binding</keyword>
<evidence type="ECO:0000256" key="5">
    <source>
        <dbReference type="ARBA" id="ARBA00022840"/>
    </source>
</evidence>
<accession>K9FUG3</accession>
<dbReference type="InterPro" id="IPR000719">
    <property type="entry name" value="Prot_kinase_dom"/>
</dbReference>
<keyword evidence="3" id="KW-0547">Nucleotide-binding</keyword>
<organism evidence="7 8">
    <name type="scientific">Penicillium digitatum (strain Pd1 / CECT 20795)</name>
    <name type="common">Green mold</name>
    <dbReference type="NCBI Taxonomy" id="1170230"/>
    <lineage>
        <taxon>Eukaryota</taxon>
        <taxon>Fungi</taxon>
        <taxon>Dikarya</taxon>
        <taxon>Ascomycota</taxon>
        <taxon>Pezizomycotina</taxon>
        <taxon>Eurotiomycetes</taxon>
        <taxon>Eurotiomycetidae</taxon>
        <taxon>Eurotiales</taxon>
        <taxon>Aspergillaceae</taxon>
        <taxon>Penicillium</taxon>
    </lineage>
</organism>